<feature type="region of interest" description="Disordered" evidence="1">
    <location>
        <begin position="1"/>
        <end position="27"/>
    </location>
</feature>
<name>A0ABT8BEH8_9HYPH</name>
<organism evidence="2 3">
    <name type="scientific">Methylobacterium adhaesivum</name>
    <dbReference type="NCBI Taxonomy" id="333297"/>
    <lineage>
        <taxon>Bacteria</taxon>
        <taxon>Pseudomonadati</taxon>
        <taxon>Pseudomonadota</taxon>
        <taxon>Alphaproteobacteria</taxon>
        <taxon>Hyphomicrobiales</taxon>
        <taxon>Methylobacteriaceae</taxon>
        <taxon>Methylobacterium</taxon>
    </lineage>
</organism>
<evidence type="ECO:0000313" key="2">
    <source>
        <dbReference type="EMBL" id="MDN3589673.1"/>
    </source>
</evidence>
<dbReference type="Proteomes" id="UP001224644">
    <property type="component" value="Unassembled WGS sequence"/>
</dbReference>
<feature type="compositionally biased region" description="Basic residues" evidence="1">
    <location>
        <begin position="1"/>
        <end position="12"/>
    </location>
</feature>
<evidence type="ECO:0000313" key="3">
    <source>
        <dbReference type="Proteomes" id="UP001224644"/>
    </source>
</evidence>
<proteinExistence type="predicted"/>
<comment type="caution">
    <text evidence="2">The sequence shown here is derived from an EMBL/GenBank/DDBJ whole genome shotgun (WGS) entry which is preliminary data.</text>
</comment>
<reference evidence="3" key="1">
    <citation type="journal article" date="2019" name="Int. J. Syst. Evol. Microbiol.">
        <title>The Global Catalogue of Microorganisms (GCM) 10K type strain sequencing project: providing services to taxonomists for standard genome sequencing and annotation.</title>
        <authorList>
            <consortium name="The Broad Institute Genomics Platform"/>
            <consortium name="The Broad Institute Genome Sequencing Center for Infectious Disease"/>
            <person name="Wu L."/>
            <person name="Ma J."/>
        </authorList>
    </citation>
    <scope>NUCLEOTIDE SEQUENCE [LARGE SCALE GENOMIC DNA]</scope>
    <source>
        <strain evidence="3">CECT 7069</strain>
    </source>
</reference>
<dbReference type="PROSITE" id="PS51257">
    <property type="entry name" value="PROKAR_LIPOPROTEIN"/>
    <property type="match status" value="1"/>
</dbReference>
<dbReference type="RefSeq" id="WP_238228337.1">
    <property type="nucleotide sequence ID" value="NZ_BPQD01000043.1"/>
</dbReference>
<accession>A0ABT8BEH8</accession>
<keyword evidence="3" id="KW-1185">Reference proteome</keyword>
<evidence type="ECO:0000256" key="1">
    <source>
        <dbReference type="SAM" id="MobiDB-lite"/>
    </source>
</evidence>
<gene>
    <name evidence="2" type="ORF">QWZ12_03500</name>
</gene>
<sequence>MTKIRERRRNPRQRSLLGASLQAGPGGSATACLVRNVGPEGAKLVVSEAVPLPASFPITIDARSETRTAHIVWRAGDCVGVRFAPTVAAGVTVPLHLVRELRAVRTENAALRERLAATGGDD</sequence>
<dbReference type="EMBL" id="JAUFPX010000002">
    <property type="protein sequence ID" value="MDN3589673.1"/>
    <property type="molecule type" value="Genomic_DNA"/>
</dbReference>
<protein>
    <recommendedName>
        <fullName evidence="4">PilZ domain-containing protein</fullName>
    </recommendedName>
</protein>
<dbReference type="SUPFAM" id="SSF141371">
    <property type="entry name" value="PilZ domain-like"/>
    <property type="match status" value="1"/>
</dbReference>
<evidence type="ECO:0008006" key="4">
    <source>
        <dbReference type="Google" id="ProtNLM"/>
    </source>
</evidence>